<keyword evidence="3" id="KW-1185">Reference proteome</keyword>
<proteinExistence type="predicted"/>
<feature type="non-terminal residue" evidence="2">
    <location>
        <position position="69"/>
    </location>
</feature>
<name>A0A087USQ2_STEMI</name>
<reference evidence="2 3" key="1">
    <citation type="submission" date="2013-11" db="EMBL/GenBank/DDBJ databases">
        <title>Genome sequencing of Stegodyphus mimosarum.</title>
        <authorList>
            <person name="Bechsgaard J."/>
        </authorList>
    </citation>
    <scope>NUCLEOTIDE SEQUENCE [LARGE SCALE GENOMIC DNA]</scope>
</reference>
<feature type="signal peptide" evidence="1">
    <location>
        <begin position="1"/>
        <end position="21"/>
    </location>
</feature>
<protein>
    <submittedName>
        <fullName evidence="2">Uncharacterized protein</fullName>
    </submittedName>
</protein>
<sequence>FGSFFNFFFLCLRVIPRLSITHQNYSVILQVLHAFGDENVMEKVGTIYGRDSLRVLMAYAFLLKLKKSN</sequence>
<feature type="chain" id="PRO_5001830830" evidence="1">
    <location>
        <begin position="22"/>
        <end position="69"/>
    </location>
</feature>
<dbReference type="EMBL" id="KK121390">
    <property type="protein sequence ID" value="KFM80391.1"/>
    <property type="molecule type" value="Genomic_DNA"/>
</dbReference>
<accession>A0A087USQ2</accession>
<evidence type="ECO:0000313" key="2">
    <source>
        <dbReference type="EMBL" id="KFM80391.1"/>
    </source>
</evidence>
<feature type="non-terminal residue" evidence="2">
    <location>
        <position position="1"/>
    </location>
</feature>
<dbReference type="AlphaFoldDB" id="A0A087USQ2"/>
<evidence type="ECO:0000256" key="1">
    <source>
        <dbReference type="SAM" id="SignalP"/>
    </source>
</evidence>
<organism evidence="2 3">
    <name type="scientific">Stegodyphus mimosarum</name>
    <name type="common">African social velvet spider</name>
    <dbReference type="NCBI Taxonomy" id="407821"/>
    <lineage>
        <taxon>Eukaryota</taxon>
        <taxon>Metazoa</taxon>
        <taxon>Ecdysozoa</taxon>
        <taxon>Arthropoda</taxon>
        <taxon>Chelicerata</taxon>
        <taxon>Arachnida</taxon>
        <taxon>Araneae</taxon>
        <taxon>Araneomorphae</taxon>
        <taxon>Entelegynae</taxon>
        <taxon>Eresoidea</taxon>
        <taxon>Eresidae</taxon>
        <taxon>Stegodyphus</taxon>
    </lineage>
</organism>
<evidence type="ECO:0000313" key="3">
    <source>
        <dbReference type="Proteomes" id="UP000054359"/>
    </source>
</evidence>
<keyword evidence="1" id="KW-0732">Signal</keyword>
<gene>
    <name evidence="2" type="ORF">X975_22485</name>
</gene>
<dbReference type="Proteomes" id="UP000054359">
    <property type="component" value="Unassembled WGS sequence"/>
</dbReference>